<dbReference type="InterPro" id="IPR015424">
    <property type="entry name" value="PyrdxlP-dep_Trfase"/>
</dbReference>
<proteinExistence type="predicted"/>
<sequence length="235" mass="26762">KVVQIPLREGDLQYDVEGMLGAINEKTKLILIINPNNPSGVFIDDADLKRFCETGIPLCIDEAYRDYHPEFSSKAPLIKEYPNVFLSVTLSKAHGFAGIRFGYVLGTEEMINAFNTMFLPWNVNLMSMAAAEAILDNPEEIQEKVKHNNNWMDTFYSELKKLGLNPFKAHGNYMLVDATMTGKTTSEILQAALEMEKIYLKRIGEIHGKTGYFRVTPGLDEENERFMRFINNYFG</sequence>
<dbReference type="InterPro" id="IPR050106">
    <property type="entry name" value="HistidinolP_aminotransfase"/>
</dbReference>
<evidence type="ECO:0000256" key="3">
    <source>
        <dbReference type="ARBA" id="ARBA00022898"/>
    </source>
</evidence>
<dbReference type="EMBL" id="LAZR01032536">
    <property type="protein sequence ID" value="KKL50612.1"/>
    <property type="molecule type" value="Genomic_DNA"/>
</dbReference>
<evidence type="ECO:0000256" key="1">
    <source>
        <dbReference type="ARBA" id="ARBA00022576"/>
    </source>
</evidence>
<dbReference type="PANTHER" id="PTHR43643">
    <property type="entry name" value="HISTIDINOL-PHOSPHATE AMINOTRANSFERASE 2"/>
    <property type="match status" value="1"/>
</dbReference>
<dbReference type="AlphaFoldDB" id="A0A0F9FHL7"/>
<keyword evidence="2" id="KW-0808">Transferase</keyword>
<dbReference type="PANTHER" id="PTHR43643:SF3">
    <property type="entry name" value="HISTIDINOL-PHOSPHATE AMINOTRANSFERASE"/>
    <property type="match status" value="1"/>
</dbReference>
<evidence type="ECO:0000259" key="4">
    <source>
        <dbReference type="Pfam" id="PF00155"/>
    </source>
</evidence>
<feature type="non-terminal residue" evidence="5">
    <location>
        <position position="1"/>
    </location>
</feature>
<dbReference type="Gene3D" id="3.40.640.10">
    <property type="entry name" value="Type I PLP-dependent aspartate aminotransferase-like (Major domain)"/>
    <property type="match status" value="1"/>
</dbReference>
<dbReference type="InterPro" id="IPR015421">
    <property type="entry name" value="PyrdxlP-dep_Trfase_major"/>
</dbReference>
<dbReference type="Gene3D" id="3.90.1150.10">
    <property type="entry name" value="Aspartate Aminotransferase, domain 1"/>
    <property type="match status" value="1"/>
</dbReference>
<keyword evidence="1" id="KW-0032">Aminotransferase</keyword>
<gene>
    <name evidence="5" type="ORF">LCGC14_2303730</name>
</gene>
<dbReference type="GO" id="GO:0008483">
    <property type="term" value="F:transaminase activity"/>
    <property type="evidence" value="ECO:0007669"/>
    <property type="project" value="UniProtKB-KW"/>
</dbReference>
<evidence type="ECO:0000256" key="2">
    <source>
        <dbReference type="ARBA" id="ARBA00022679"/>
    </source>
</evidence>
<evidence type="ECO:0000313" key="5">
    <source>
        <dbReference type="EMBL" id="KKL50612.1"/>
    </source>
</evidence>
<accession>A0A0F9FHL7</accession>
<dbReference type="GO" id="GO:0030170">
    <property type="term" value="F:pyridoxal phosphate binding"/>
    <property type="evidence" value="ECO:0007669"/>
    <property type="project" value="InterPro"/>
</dbReference>
<organism evidence="5">
    <name type="scientific">marine sediment metagenome</name>
    <dbReference type="NCBI Taxonomy" id="412755"/>
    <lineage>
        <taxon>unclassified sequences</taxon>
        <taxon>metagenomes</taxon>
        <taxon>ecological metagenomes</taxon>
    </lineage>
</organism>
<dbReference type="InterPro" id="IPR004839">
    <property type="entry name" value="Aminotransferase_I/II_large"/>
</dbReference>
<keyword evidence="3" id="KW-0663">Pyridoxal phosphate</keyword>
<name>A0A0F9FHL7_9ZZZZ</name>
<dbReference type="CDD" id="cd00609">
    <property type="entry name" value="AAT_like"/>
    <property type="match status" value="1"/>
</dbReference>
<feature type="domain" description="Aminotransferase class I/classII large" evidence="4">
    <location>
        <begin position="1"/>
        <end position="227"/>
    </location>
</feature>
<dbReference type="InterPro" id="IPR015422">
    <property type="entry name" value="PyrdxlP-dep_Trfase_small"/>
</dbReference>
<reference evidence="5" key="1">
    <citation type="journal article" date="2015" name="Nature">
        <title>Complex archaea that bridge the gap between prokaryotes and eukaryotes.</title>
        <authorList>
            <person name="Spang A."/>
            <person name="Saw J.H."/>
            <person name="Jorgensen S.L."/>
            <person name="Zaremba-Niedzwiedzka K."/>
            <person name="Martijn J."/>
            <person name="Lind A.E."/>
            <person name="van Eijk R."/>
            <person name="Schleper C."/>
            <person name="Guy L."/>
            <person name="Ettema T.J."/>
        </authorList>
    </citation>
    <scope>NUCLEOTIDE SEQUENCE</scope>
</reference>
<dbReference type="Pfam" id="PF00155">
    <property type="entry name" value="Aminotran_1_2"/>
    <property type="match status" value="1"/>
</dbReference>
<comment type="caution">
    <text evidence="5">The sequence shown here is derived from an EMBL/GenBank/DDBJ whole genome shotgun (WGS) entry which is preliminary data.</text>
</comment>
<dbReference type="SUPFAM" id="SSF53383">
    <property type="entry name" value="PLP-dependent transferases"/>
    <property type="match status" value="1"/>
</dbReference>
<protein>
    <recommendedName>
        <fullName evidence="4">Aminotransferase class I/classII large domain-containing protein</fullName>
    </recommendedName>
</protein>